<gene>
    <name evidence="2" type="ORF">AKAW2_61177A</name>
    <name evidence="3" type="ORF">RIB2604_00102350</name>
</gene>
<evidence type="ECO:0000313" key="3">
    <source>
        <dbReference type="EMBL" id="GAT18740.1"/>
    </source>
</evidence>
<proteinExistence type="predicted"/>
<evidence type="ECO:0000313" key="2">
    <source>
        <dbReference type="EMBL" id="BCS02913.1"/>
    </source>
</evidence>
<dbReference type="OrthoDB" id="4387771at2759"/>
<organism evidence="3 4">
    <name type="scientific">Aspergillus kawachii</name>
    <name type="common">White koji mold</name>
    <name type="synonym">Aspergillus awamori var. kawachi</name>
    <dbReference type="NCBI Taxonomy" id="1069201"/>
    <lineage>
        <taxon>Eukaryota</taxon>
        <taxon>Fungi</taxon>
        <taxon>Dikarya</taxon>
        <taxon>Ascomycota</taxon>
        <taxon>Pezizomycotina</taxon>
        <taxon>Eurotiomycetes</taxon>
        <taxon>Eurotiomycetidae</taxon>
        <taxon>Eurotiales</taxon>
        <taxon>Aspergillaceae</taxon>
        <taxon>Aspergillus</taxon>
        <taxon>Aspergillus subgen. Circumdati</taxon>
    </lineage>
</organism>
<dbReference type="RefSeq" id="XP_041546675.1">
    <property type="nucleotide sequence ID" value="XM_041693384.1"/>
</dbReference>
<sequence>MSKALKEFKNMMVREGQVSKLWKTHSPGARIAPPKSGNKDKKWQLRLDAGEVKDGKKRVYVQVNSEATNESLQKWRKKNSSHGNLAFVDINVNEPKERMSTAFDEIWEDVEKQAKDNLG</sequence>
<dbReference type="EMBL" id="AP024430">
    <property type="protein sequence ID" value="BCS02913.1"/>
    <property type="molecule type" value="Genomic_DNA"/>
</dbReference>
<evidence type="ECO:0000313" key="5">
    <source>
        <dbReference type="Proteomes" id="UP000661280"/>
    </source>
</evidence>
<reference evidence="2" key="3">
    <citation type="submission" date="2021-01" db="EMBL/GenBank/DDBJ databases">
        <authorList>
            <consortium name="Aspergillus luchuensis mut. kawachii IFO 4304 genome sequencing consortium"/>
            <person name="Kazuki M."/>
            <person name="Futagami T."/>
        </authorList>
    </citation>
    <scope>NUCLEOTIDE SEQUENCE</scope>
    <source>
        <strain evidence="2">IFO 4308</strain>
    </source>
</reference>
<dbReference type="EMBL" id="BCWF01000001">
    <property type="protein sequence ID" value="GAT18740.1"/>
    <property type="molecule type" value="Genomic_DNA"/>
</dbReference>
<feature type="region of interest" description="Disordered" evidence="1">
    <location>
        <begin position="19"/>
        <end position="41"/>
    </location>
</feature>
<dbReference type="Proteomes" id="UP000661280">
    <property type="component" value="Chromosome 6"/>
</dbReference>
<evidence type="ECO:0000256" key="1">
    <source>
        <dbReference type="SAM" id="MobiDB-lite"/>
    </source>
</evidence>
<dbReference type="GeneID" id="64964234"/>
<reference evidence="3 4" key="1">
    <citation type="journal article" date="2016" name="DNA Res.">
        <title>Genome sequence of Aspergillus luchuensis NBRC 4314.</title>
        <authorList>
            <person name="Yamada O."/>
            <person name="Machida M."/>
            <person name="Hosoyama A."/>
            <person name="Goto M."/>
            <person name="Takahashi T."/>
            <person name="Futagami T."/>
            <person name="Yamagata Y."/>
            <person name="Takeuchi M."/>
            <person name="Kobayashi T."/>
            <person name="Koike H."/>
            <person name="Abe K."/>
            <person name="Asai K."/>
            <person name="Arita M."/>
            <person name="Fujita N."/>
            <person name="Fukuda K."/>
            <person name="Higa K."/>
            <person name="Horikawa H."/>
            <person name="Ishikawa T."/>
            <person name="Jinno K."/>
            <person name="Kato Y."/>
            <person name="Kirimura K."/>
            <person name="Mizutani O."/>
            <person name="Nakasone K."/>
            <person name="Sano M."/>
            <person name="Shiraishi Y."/>
            <person name="Tsukahara M."/>
            <person name="Gomi K."/>
        </authorList>
    </citation>
    <scope>NUCLEOTIDE SEQUENCE [LARGE SCALE GENOMIC DNA]</scope>
    <source>
        <strain evidence="3 4">RIB 2604</strain>
    </source>
</reference>
<dbReference type="AlphaFoldDB" id="A0A146EXM5"/>
<dbReference type="Proteomes" id="UP000075230">
    <property type="component" value="Unassembled WGS sequence"/>
</dbReference>
<reference evidence="2" key="4">
    <citation type="submission" date="2021-02" db="EMBL/GenBank/DDBJ databases">
        <title>Aspergillus luchuensis mut. kawachii IFO 4304 genome sequence.</title>
        <authorList>
            <person name="Mori K."/>
            <person name="Kadooka C."/>
            <person name="Goto M."/>
            <person name="Futagami T."/>
        </authorList>
    </citation>
    <scope>NUCLEOTIDE SEQUENCE</scope>
    <source>
        <strain evidence="2">IFO 4308</strain>
    </source>
</reference>
<protein>
    <submittedName>
        <fullName evidence="3">Uncharacterized protein</fullName>
    </submittedName>
</protein>
<reference evidence="4" key="2">
    <citation type="submission" date="2016-02" db="EMBL/GenBank/DDBJ databases">
        <title>Genome sequencing of Aspergillus luchuensis NBRC 4314.</title>
        <authorList>
            <person name="Yamada O."/>
        </authorList>
    </citation>
    <scope>NUCLEOTIDE SEQUENCE [LARGE SCALE GENOMIC DNA]</scope>
    <source>
        <strain evidence="4">RIB 2604</strain>
    </source>
</reference>
<keyword evidence="5" id="KW-1185">Reference proteome</keyword>
<accession>A0A146EXM5</accession>
<dbReference type="KEGG" id="aluc:AKAW2_61177A"/>
<name>A0A146EXM5_ASPKA</name>
<evidence type="ECO:0000313" key="4">
    <source>
        <dbReference type="Proteomes" id="UP000075230"/>
    </source>
</evidence>